<sequence length="71" mass="7845">MGSFSRMTPTTVSSIPLQRIEGENVLTEKLSKADTVAVRCDLCRALANRAAASSRAIDISISEMLRQHYLY</sequence>
<evidence type="ECO:0000313" key="1">
    <source>
        <dbReference type="EMBL" id="KAL1228585.1"/>
    </source>
</evidence>
<organism evidence="1 2">
    <name type="scientific">Trichinella spiralis</name>
    <name type="common">Trichina worm</name>
    <dbReference type="NCBI Taxonomy" id="6334"/>
    <lineage>
        <taxon>Eukaryota</taxon>
        <taxon>Metazoa</taxon>
        <taxon>Ecdysozoa</taxon>
        <taxon>Nematoda</taxon>
        <taxon>Enoplea</taxon>
        <taxon>Dorylaimia</taxon>
        <taxon>Trichinellida</taxon>
        <taxon>Trichinellidae</taxon>
        <taxon>Trichinella</taxon>
    </lineage>
</organism>
<keyword evidence="2" id="KW-1185">Reference proteome</keyword>
<comment type="caution">
    <text evidence="1">The sequence shown here is derived from an EMBL/GenBank/DDBJ whole genome shotgun (WGS) entry which is preliminary data.</text>
</comment>
<reference evidence="1 2" key="1">
    <citation type="submission" date="2024-07" db="EMBL/GenBank/DDBJ databases">
        <title>Enhanced genomic and transcriptomic resources for Trichinella pseudospiralis and T. spiralis underpin the discovery of pronounced molecular differences between stages and species.</title>
        <authorList>
            <person name="Pasi K.K."/>
            <person name="La Rosa G."/>
            <person name="Gomez-Morales M.A."/>
            <person name="Tosini F."/>
            <person name="Sumanam S."/>
            <person name="Young N.D."/>
            <person name="Chang B.C."/>
            <person name="Robin G.B."/>
        </authorList>
    </citation>
    <scope>NUCLEOTIDE SEQUENCE [LARGE SCALE GENOMIC DNA]</scope>
    <source>
        <strain evidence="1">ISS534</strain>
    </source>
</reference>
<evidence type="ECO:0000313" key="2">
    <source>
        <dbReference type="Proteomes" id="UP001558632"/>
    </source>
</evidence>
<protein>
    <submittedName>
        <fullName evidence="1">Uncharacterized protein</fullName>
    </submittedName>
</protein>
<proteinExistence type="predicted"/>
<accession>A0ABR3K4E2</accession>
<dbReference type="EMBL" id="JBEUSY010000507">
    <property type="protein sequence ID" value="KAL1228585.1"/>
    <property type="molecule type" value="Genomic_DNA"/>
</dbReference>
<dbReference type="Proteomes" id="UP001558632">
    <property type="component" value="Unassembled WGS sequence"/>
</dbReference>
<gene>
    <name evidence="1" type="ORF">TSPI_08020</name>
</gene>
<name>A0ABR3K4E2_TRISP</name>